<keyword evidence="3" id="KW-1185">Reference proteome</keyword>
<feature type="compositionally biased region" description="Pro residues" evidence="1">
    <location>
        <begin position="1"/>
        <end position="14"/>
    </location>
</feature>
<dbReference type="Proteomes" id="UP000054279">
    <property type="component" value="Unassembled WGS sequence"/>
</dbReference>
<organism evidence="2 3">
    <name type="scientific">Sphaerobolus stellatus (strain SS14)</name>
    <dbReference type="NCBI Taxonomy" id="990650"/>
    <lineage>
        <taxon>Eukaryota</taxon>
        <taxon>Fungi</taxon>
        <taxon>Dikarya</taxon>
        <taxon>Basidiomycota</taxon>
        <taxon>Agaricomycotina</taxon>
        <taxon>Agaricomycetes</taxon>
        <taxon>Phallomycetidae</taxon>
        <taxon>Geastrales</taxon>
        <taxon>Sphaerobolaceae</taxon>
        <taxon>Sphaerobolus</taxon>
    </lineage>
</organism>
<protein>
    <submittedName>
        <fullName evidence="2">Uncharacterized protein</fullName>
    </submittedName>
</protein>
<name>A0A0C9UR42_SPHS4</name>
<evidence type="ECO:0000313" key="3">
    <source>
        <dbReference type="Proteomes" id="UP000054279"/>
    </source>
</evidence>
<dbReference type="AlphaFoldDB" id="A0A0C9UR42"/>
<dbReference type="EMBL" id="KN837322">
    <property type="protein sequence ID" value="KIJ27811.1"/>
    <property type="molecule type" value="Genomic_DNA"/>
</dbReference>
<sequence>MDIPPPSGMPPPPTYNMYAHSEEEKRRERRASANGGATCHVGTLSRVVTGKHGQACLRERPLGGVLTFPKKNHPTERLAVLPGNPTRWYKTVAG</sequence>
<reference evidence="2 3" key="1">
    <citation type="submission" date="2014-06" db="EMBL/GenBank/DDBJ databases">
        <title>Evolutionary Origins and Diversification of the Mycorrhizal Mutualists.</title>
        <authorList>
            <consortium name="DOE Joint Genome Institute"/>
            <consortium name="Mycorrhizal Genomics Consortium"/>
            <person name="Kohler A."/>
            <person name="Kuo A."/>
            <person name="Nagy L.G."/>
            <person name="Floudas D."/>
            <person name="Copeland A."/>
            <person name="Barry K.W."/>
            <person name="Cichocki N."/>
            <person name="Veneault-Fourrey C."/>
            <person name="LaButti K."/>
            <person name="Lindquist E.A."/>
            <person name="Lipzen A."/>
            <person name="Lundell T."/>
            <person name="Morin E."/>
            <person name="Murat C."/>
            <person name="Riley R."/>
            <person name="Ohm R."/>
            <person name="Sun H."/>
            <person name="Tunlid A."/>
            <person name="Henrissat B."/>
            <person name="Grigoriev I.V."/>
            <person name="Hibbett D.S."/>
            <person name="Martin F."/>
        </authorList>
    </citation>
    <scope>NUCLEOTIDE SEQUENCE [LARGE SCALE GENOMIC DNA]</scope>
    <source>
        <strain evidence="2 3">SS14</strain>
    </source>
</reference>
<gene>
    <name evidence="2" type="ORF">M422DRAFT_270912</name>
</gene>
<evidence type="ECO:0000313" key="2">
    <source>
        <dbReference type="EMBL" id="KIJ27811.1"/>
    </source>
</evidence>
<dbReference type="HOGENOM" id="CLU_2387585_0_0_1"/>
<accession>A0A0C9UR42</accession>
<feature type="region of interest" description="Disordered" evidence="1">
    <location>
        <begin position="1"/>
        <end position="37"/>
    </location>
</feature>
<evidence type="ECO:0000256" key="1">
    <source>
        <dbReference type="SAM" id="MobiDB-lite"/>
    </source>
</evidence>
<proteinExistence type="predicted"/>